<evidence type="ECO:0008006" key="3">
    <source>
        <dbReference type="Google" id="ProtNLM"/>
    </source>
</evidence>
<protein>
    <recommendedName>
        <fullName evidence="3">NTP pyrophosphohydrolase MazG putative catalytic core domain-containing protein</fullName>
    </recommendedName>
</protein>
<dbReference type="Proteomes" id="UP000076519">
    <property type="component" value="Unassembled WGS sequence"/>
</dbReference>
<evidence type="ECO:0000313" key="1">
    <source>
        <dbReference type="EMBL" id="KZK08585.1"/>
    </source>
</evidence>
<dbReference type="RefSeq" id="WP_063280937.1">
    <property type="nucleotide sequence ID" value="NZ_LIYF01000001.1"/>
</dbReference>
<gene>
    <name evidence="1" type="ORF">AB996_0022</name>
</gene>
<evidence type="ECO:0000313" key="2">
    <source>
        <dbReference type="Proteomes" id="UP000076519"/>
    </source>
</evidence>
<comment type="caution">
    <text evidence="1">The sequence shown here is derived from an EMBL/GenBank/DDBJ whole genome shotgun (WGS) entry which is preliminary data.</text>
</comment>
<dbReference type="AlphaFoldDB" id="A0A166KL40"/>
<organism evidence="1 2">
    <name type="scientific">Lactococcus lactis subsp. cremoris</name>
    <name type="common">Streptococcus cremoris</name>
    <dbReference type="NCBI Taxonomy" id="1359"/>
    <lineage>
        <taxon>Bacteria</taxon>
        <taxon>Bacillati</taxon>
        <taxon>Bacillota</taxon>
        <taxon>Bacilli</taxon>
        <taxon>Lactobacillales</taxon>
        <taxon>Streptococcaceae</taxon>
        <taxon>Lactococcus</taxon>
    </lineage>
</organism>
<dbReference type="EMBL" id="LIYF01000001">
    <property type="protein sequence ID" value="KZK08585.1"/>
    <property type="molecule type" value="Genomic_DNA"/>
</dbReference>
<dbReference type="Gene3D" id="1.10.287.1080">
    <property type="entry name" value="MazG-like"/>
    <property type="match status" value="1"/>
</dbReference>
<accession>A0A166KL40</accession>
<dbReference type="PATRIC" id="fig|1359.32.peg.2105"/>
<reference evidence="1 2" key="1">
    <citation type="submission" date="2015-08" db="EMBL/GenBank/DDBJ databases">
        <title>Draft Genome Sequences of 11 Lactococcus lactis subspecies cremoris strains.</title>
        <authorList>
            <person name="Wels M."/>
            <person name="Backus L."/>
            <person name="Boekhorst J."/>
            <person name="Dijkstra A."/>
            <person name="Beerthuizen M."/>
            <person name="Siezen R."/>
            <person name="Bachmann H."/>
            <person name="Van Hijum S."/>
        </authorList>
    </citation>
    <scope>NUCLEOTIDE SEQUENCE [LARGE SCALE GENOMIC DNA]</scope>
    <source>
        <strain evidence="1 2">KW10</strain>
    </source>
</reference>
<sequence length="99" mass="11571">MNKELLDKIKEASKNEPKSLEQLFIKWMEELGEASQAFLSSQKASGNRYKDLSLDDFKEELIDTLLVNLDLIYKVGMTDSEMENIAQRKINKWIEKQNM</sequence>
<proteinExistence type="predicted"/>
<dbReference type="SUPFAM" id="SSF101386">
    <property type="entry name" value="all-alpha NTP pyrophosphatases"/>
    <property type="match status" value="1"/>
</dbReference>
<name>A0A166KL40_LACLC</name>